<gene>
    <name evidence="1" type="ORF">A0U91_16860</name>
</gene>
<dbReference type="RefSeq" id="WP_077932300.1">
    <property type="nucleotide sequence ID" value="NZ_CP014688.1"/>
</dbReference>
<organism evidence="1 2">
    <name type="scientific">Acetobacter persici</name>
    <dbReference type="NCBI Taxonomy" id="1076596"/>
    <lineage>
        <taxon>Bacteria</taxon>
        <taxon>Pseudomonadati</taxon>
        <taxon>Pseudomonadota</taxon>
        <taxon>Alphaproteobacteria</taxon>
        <taxon>Acetobacterales</taxon>
        <taxon>Acetobacteraceae</taxon>
        <taxon>Acetobacter</taxon>
    </lineage>
</organism>
<geneLocation type="plasmid" evidence="2">
    <name>pac1084_1</name>
</geneLocation>
<reference evidence="1 2" key="1">
    <citation type="submission" date="2016-03" db="EMBL/GenBank/DDBJ databases">
        <title>Acetic acid bacteria sequencing.</title>
        <authorList>
            <person name="Brandt J."/>
            <person name="Jakob F."/>
            <person name="Vogel R.F."/>
        </authorList>
    </citation>
    <scope>NUCLEOTIDE SEQUENCE [LARGE SCALE GENOMIC DNA]</scope>
    <source>
        <strain evidence="1 2">TMW2.1084</strain>
        <plasmid evidence="2">pac1084_1</plasmid>
    </source>
</reference>
<evidence type="ECO:0000313" key="1">
    <source>
        <dbReference type="EMBL" id="AQT06675.1"/>
    </source>
</evidence>
<dbReference type="EMBL" id="CP014688">
    <property type="protein sequence ID" value="AQT06675.1"/>
    <property type="molecule type" value="Genomic_DNA"/>
</dbReference>
<name>A0A1U9LJN8_9PROT</name>
<accession>A0A1U9LJN8</accession>
<proteinExistence type="predicted"/>
<evidence type="ECO:0000313" key="2">
    <source>
        <dbReference type="Proteomes" id="UP000189055"/>
    </source>
</evidence>
<dbReference type="AlphaFoldDB" id="A0A1U9LJN8"/>
<dbReference type="KEGG" id="aper:A0U91_16860"/>
<protein>
    <submittedName>
        <fullName evidence="1">Uncharacterized protein</fullName>
    </submittedName>
</protein>
<keyword evidence="1" id="KW-0614">Plasmid</keyword>
<sequence length="127" mass="14069">MTGTCKPQHYYLVPSDLSKEKQESARRAVCTGGDPAAYGSAMWDFRQILRAVGTPLAGDHAEQIAELVSELQGCREYIGKLHKDLHSQTLEKLAVKDELRATRRALRQLQERITTSAPSSVTRTKSG</sequence>
<dbReference type="Proteomes" id="UP000189055">
    <property type="component" value="Plasmid pAC1084_1"/>
</dbReference>